<feature type="region of interest" description="Disordered" evidence="1">
    <location>
        <begin position="1"/>
        <end position="115"/>
    </location>
</feature>
<feature type="compositionally biased region" description="Pro residues" evidence="1">
    <location>
        <begin position="99"/>
        <end position="109"/>
    </location>
</feature>
<reference evidence="2" key="2">
    <citation type="submission" date="2010-07" db="EMBL/GenBank/DDBJ databases">
        <authorList>
            <consortium name="The Broad Institute Genome Sequencing Platform"/>
            <consortium name="Broad Institute Genome Sequencing Center for Infectious Disease"/>
            <person name="Ma L.-J."/>
            <person name="Dead R."/>
            <person name="Young S."/>
            <person name="Zeng Q."/>
            <person name="Koehrsen M."/>
            <person name="Alvarado L."/>
            <person name="Berlin A."/>
            <person name="Chapman S.B."/>
            <person name="Chen Z."/>
            <person name="Freedman E."/>
            <person name="Gellesch M."/>
            <person name="Goldberg J."/>
            <person name="Griggs A."/>
            <person name="Gujja S."/>
            <person name="Heilman E.R."/>
            <person name="Heiman D."/>
            <person name="Hepburn T."/>
            <person name="Howarth C."/>
            <person name="Jen D."/>
            <person name="Larson L."/>
            <person name="Mehta T."/>
            <person name="Neiman D."/>
            <person name="Pearson M."/>
            <person name="Roberts A."/>
            <person name="Saif S."/>
            <person name="Shea T."/>
            <person name="Shenoy N."/>
            <person name="Sisk P."/>
            <person name="Stolte C."/>
            <person name="Sykes S."/>
            <person name="Walk T."/>
            <person name="White J."/>
            <person name="Yandava C."/>
            <person name="Haas B."/>
            <person name="Nusbaum C."/>
            <person name="Birren B."/>
        </authorList>
    </citation>
    <scope>NUCLEOTIDE SEQUENCE</scope>
    <source>
        <strain evidence="2">R3-111a-1</strain>
    </source>
</reference>
<evidence type="ECO:0000313" key="4">
    <source>
        <dbReference type="Proteomes" id="UP000006039"/>
    </source>
</evidence>
<evidence type="ECO:0000313" key="3">
    <source>
        <dbReference type="EnsemblFungi" id="EJT75298"/>
    </source>
</evidence>
<feature type="compositionally biased region" description="Low complexity" evidence="1">
    <location>
        <begin position="422"/>
        <end position="436"/>
    </location>
</feature>
<reference evidence="3" key="4">
    <citation type="journal article" date="2015" name="G3 (Bethesda)">
        <title>Genome sequences of three phytopathogenic species of the Magnaporthaceae family of fungi.</title>
        <authorList>
            <person name="Okagaki L.H."/>
            <person name="Nunes C.C."/>
            <person name="Sailsbery J."/>
            <person name="Clay B."/>
            <person name="Brown D."/>
            <person name="John T."/>
            <person name="Oh Y."/>
            <person name="Young N."/>
            <person name="Fitzgerald M."/>
            <person name="Haas B.J."/>
            <person name="Zeng Q."/>
            <person name="Young S."/>
            <person name="Adiconis X."/>
            <person name="Fan L."/>
            <person name="Levin J.Z."/>
            <person name="Mitchell T.K."/>
            <person name="Okubara P.A."/>
            <person name="Farman M.L."/>
            <person name="Kohn L.M."/>
            <person name="Birren B."/>
            <person name="Ma L.-J."/>
            <person name="Dean R.A."/>
        </authorList>
    </citation>
    <scope>NUCLEOTIDE SEQUENCE</scope>
    <source>
        <strain evidence="3">R3-111a-1</strain>
    </source>
</reference>
<dbReference type="EMBL" id="GL385397">
    <property type="protein sequence ID" value="EJT75298.1"/>
    <property type="molecule type" value="Genomic_DNA"/>
</dbReference>
<dbReference type="Proteomes" id="UP000006039">
    <property type="component" value="Unassembled WGS sequence"/>
</dbReference>
<protein>
    <submittedName>
        <fullName evidence="2 3">Uncharacterized protein</fullName>
    </submittedName>
</protein>
<reference evidence="2" key="3">
    <citation type="submission" date="2010-09" db="EMBL/GenBank/DDBJ databases">
        <title>Annotation of Gaeumannomyces graminis var. tritici R3-111a-1.</title>
        <authorList>
            <consortium name="The Broad Institute Genome Sequencing Platform"/>
            <person name="Ma L.-J."/>
            <person name="Dead R."/>
            <person name="Young S.K."/>
            <person name="Zeng Q."/>
            <person name="Gargeya S."/>
            <person name="Fitzgerald M."/>
            <person name="Haas B."/>
            <person name="Abouelleil A."/>
            <person name="Alvarado L."/>
            <person name="Arachchi H.M."/>
            <person name="Berlin A."/>
            <person name="Brown A."/>
            <person name="Chapman S.B."/>
            <person name="Chen Z."/>
            <person name="Dunbar C."/>
            <person name="Freedman E."/>
            <person name="Gearin G."/>
            <person name="Gellesch M."/>
            <person name="Goldberg J."/>
            <person name="Griggs A."/>
            <person name="Gujja S."/>
            <person name="Heiman D."/>
            <person name="Howarth C."/>
            <person name="Larson L."/>
            <person name="Lui A."/>
            <person name="MacDonald P.J.P."/>
            <person name="Mehta T."/>
            <person name="Montmayeur A."/>
            <person name="Murphy C."/>
            <person name="Neiman D."/>
            <person name="Pearson M."/>
            <person name="Priest M."/>
            <person name="Roberts A."/>
            <person name="Saif S."/>
            <person name="Shea T."/>
            <person name="Shenoy N."/>
            <person name="Sisk P."/>
            <person name="Stolte C."/>
            <person name="Sykes S."/>
            <person name="Yandava C."/>
            <person name="Wortman J."/>
            <person name="Nusbaum C."/>
            <person name="Birren B."/>
        </authorList>
    </citation>
    <scope>NUCLEOTIDE SEQUENCE</scope>
    <source>
        <strain evidence="2">R3-111a-1</strain>
    </source>
</reference>
<feature type="compositionally biased region" description="Basic and acidic residues" evidence="1">
    <location>
        <begin position="1"/>
        <end position="12"/>
    </location>
</feature>
<dbReference type="GeneID" id="20345693"/>
<dbReference type="VEuPathDB" id="FungiDB:GGTG_05235"/>
<organism evidence="2">
    <name type="scientific">Gaeumannomyces tritici (strain R3-111a-1)</name>
    <name type="common">Wheat and barley take-all root rot fungus</name>
    <name type="synonym">Gaeumannomyces graminis var. tritici</name>
    <dbReference type="NCBI Taxonomy" id="644352"/>
    <lineage>
        <taxon>Eukaryota</taxon>
        <taxon>Fungi</taxon>
        <taxon>Dikarya</taxon>
        <taxon>Ascomycota</taxon>
        <taxon>Pezizomycotina</taxon>
        <taxon>Sordariomycetes</taxon>
        <taxon>Sordariomycetidae</taxon>
        <taxon>Magnaporthales</taxon>
        <taxon>Magnaporthaceae</taxon>
        <taxon>Gaeumannomyces</taxon>
    </lineage>
</organism>
<dbReference type="RefSeq" id="XP_009221298.1">
    <property type="nucleotide sequence ID" value="XM_009223034.1"/>
</dbReference>
<dbReference type="HOGENOM" id="CLU_569910_0_0_1"/>
<keyword evidence="4" id="KW-1185">Reference proteome</keyword>
<dbReference type="EnsemblFungi" id="EJT75298">
    <property type="protein sequence ID" value="EJT75298"/>
    <property type="gene ID" value="GGTG_05235"/>
</dbReference>
<reference evidence="3" key="5">
    <citation type="submission" date="2018-04" db="UniProtKB">
        <authorList>
            <consortium name="EnsemblFungi"/>
        </authorList>
    </citation>
    <scope>IDENTIFICATION</scope>
    <source>
        <strain evidence="3">R3-111a-1</strain>
    </source>
</reference>
<feature type="compositionally biased region" description="Low complexity" evidence="1">
    <location>
        <begin position="450"/>
        <end position="464"/>
    </location>
</feature>
<evidence type="ECO:0000256" key="1">
    <source>
        <dbReference type="SAM" id="MobiDB-lite"/>
    </source>
</evidence>
<gene>
    <name evidence="3" type="primary">20345693</name>
    <name evidence="2" type="ORF">GGTG_05235</name>
</gene>
<dbReference type="OrthoDB" id="5210591at2759"/>
<name>J3NVC2_GAET3</name>
<dbReference type="eggNOG" id="ENOG502S1B6">
    <property type="taxonomic scope" value="Eukaryota"/>
</dbReference>
<accession>J3NVC2</accession>
<reference evidence="4" key="1">
    <citation type="submission" date="2010-07" db="EMBL/GenBank/DDBJ databases">
        <title>The genome sequence of Gaeumannomyces graminis var. tritici strain R3-111a-1.</title>
        <authorList>
            <consortium name="The Broad Institute Genome Sequencing Platform"/>
            <person name="Ma L.-J."/>
            <person name="Dead R."/>
            <person name="Young S."/>
            <person name="Zeng Q."/>
            <person name="Koehrsen M."/>
            <person name="Alvarado L."/>
            <person name="Berlin A."/>
            <person name="Chapman S.B."/>
            <person name="Chen Z."/>
            <person name="Freedman E."/>
            <person name="Gellesch M."/>
            <person name="Goldberg J."/>
            <person name="Griggs A."/>
            <person name="Gujja S."/>
            <person name="Heilman E.R."/>
            <person name="Heiman D."/>
            <person name="Hepburn T."/>
            <person name="Howarth C."/>
            <person name="Jen D."/>
            <person name="Larson L."/>
            <person name="Mehta T."/>
            <person name="Neiman D."/>
            <person name="Pearson M."/>
            <person name="Roberts A."/>
            <person name="Saif S."/>
            <person name="Shea T."/>
            <person name="Shenoy N."/>
            <person name="Sisk P."/>
            <person name="Stolte C."/>
            <person name="Sykes S."/>
            <person name="Walk T."/>
            <person name="White J."/>
            <person name="Yandava C."/>
            <person name="Haas B."/>
            <person name="Nusbaum C."/>
            <person name="Birren B."/>
        </authorList>
    </citation>
    <scope>NUCLEOTIDE SEQUENCE [LARGE SCALE GENOMIC DNA]</scope>
    <source>
        <strain evidence="4">R3-111a-1</strain>
    </source>
</reference>
<evidence type="ECO:0000313" key="2">
    <source>
        <dbReference type="EMBL" id="EJT75298.1"/>
    </source>
</evidence>
<proteinExistence type="predicted"/>
<feature type="region of interest" description="Disordered" evidence="1">
    <location>
        <begin position="405"/>
        <end position="479"/>
    </location>
</feature>
<feature type="compositionally biased region" description="Low complexity" evidence="1">
    <location>
        <begin position="13"/>
        <end position="45"/>
    </location>
</feature>
<sequence length="479" mass="51797">MSRTTPLDRDFPRSQTSSPLPQSSQAPEATSVTPPVSVPVRPTAPRSHRSHAYAFRNPRSAAPSPDRDLCESRLPGTALTTRRREARRRHPPASRARAPIPPPSPPASPPMAQALAPRDTWAQAIQALVLDAIGSDEGLSVGLPQPLHWHCRFKRIYDVGLSDRRHFFLSMPSTSMGQLLRCEQWLIDSEAAVLKWTRAVIESKASAGTWELPHGSPSTDTVDWRNLLGYIPSLLTNCSHPNLHLNGTWPPSPLHPQDFPYTLVTQPAVPSVPAAHRQPALSQQGWDQIDFQVGRLARSLSRLTSPNGNFGFVVQVLPVFPTPPRVLDMTPFQPHRTWTGAFRAMLELSLLDGQGMAMQLPYGTIRAEVERLAPALDKVTRPRLVVVNAASRANILVPATAQYHEASRPEPVYGTPITGRPTASSAASTATTSGAARQPGPRPPSSSHLTSTAATPPMTTSTPAGPGCCSIAATTTSRP</sequence>
<dbReference type="AlphaFoldDB" id="J3NVC2"/>
<dbReference type="STRING" id="644352.J3NVC2"/>